<sequence>MADSCVSVRTWQWSSRLCVMSSRSGRVSGDRRSPTPSAFTLGFFLAPSKSQGAPKSRLPTTMGSTRMRRGPSCPCTSHTQLLISRYVSFSVTFLDLLLVVVDCPELLAAAAVDREETMGAIRNRSVSGTAGRLLQARQG</sequence>
<reference evidence="2" key="1">
    <citation type="submission" date="2014-09" db="EMBL/GenBank/DDBJ databases">
        <authorList>
            <person name="Magalhaes I.L.F."/>
            <person name="Oliveira U."/>
            <person name="Santos F.R."/>
            <person name="Vidigal T.H.D.A."/>
            <person name="Brescovit A.D."/>
            <person name="Santos A.J."/>
        </authorList>
    </citation>
    <scope>NUCLEOTIDE SEQUENCE</scope>
    <source>
        <tissue evidence="2">Shoot tissue taken approximately 20 cm above the soil surface</tissue>
    </source>
</reference>
<evidence type="ECO:0000313" key="2">
    <source>
        <dbReference type="EMBL" id="JAE00062.1"/>
    </source>
</evidence>
<organism evidence="2">
    <name type="scientific">Arundo donax</name>
    <name type="common">Giant reed</name>
    <name type="synonym">Donax arundinaceus</name>
    <dbReference type="NCBI Taxonomy" id="35708"/>
    <lineage>
        <taxon>Eukaryota</taxon>
        <taxon>Viridiplantae</taxon>
        <taxon>Streptophyta</taxon>
        <taxon>Embryophyta</taxon>
        <taxon>Tracheophyta</taxon>
        <taxon>Spermatophyta</taxon>
        <taxon>Magnoliopsida</taxon>
        <taxon>Liliopsida</taxon>
        <taxon>Poales</taxon>
        <taxon>Poaceae</taxon>
        <taxon>PACMAD clade</taxon>
        <taxon>Arundinoideae</taxon>
        <taxon>Arundineae</taxon>
        <taxon>Arundo</taxon>
    </lineage>
</organism>
<reference evidence="2" key="2">
    <citation type="journal article" date="2015" name="Data Brief">
        <title>Shoot transcriptome of the giant reed, Arundo donax.</title>
        <authorList>
            <person name="Barrero R.A."/>
            <person name="Guerrero F.D."/>
            <person name="Moolhuijzen P."/>
            <person name="Goolsby J.A."/>
            <person name="Tidwell J."/>
            <person name="Bellgard S.E."/>
            <person name="Bellgard M.I."/>
        </authorList>
    </citation>
    <scope>NUCLEOTIDE SEQUENCE</scope>
    <source>
        <tissue evidence="2">Shoot tissue taken approximately 20 cm above the soil surface</tissue>
    </source>
</reference>
<evidence type="ECO:0000256" key="1">
    <source>
        <dbReference type="SAM" id="MobiDB-lite"/>
    </source>
</evidence>
<name>A0A0A9EJ11_ARUDO</name>
<accession>A0A0A9EJ11</accession>
<proteinExistence type="predicted"/>
<feature type="compositionally biased region" description="Polar residues" evidence="1">
    <location>
        <begin position="50"/>
        <end position="64"/>
    </location>
</feature>
<feature type="region of interest" description="Disordered" evidence="1">
    <location>
        <begin position="50"/>
        <end position="71"/>
    </location>
</feature>
<protein>
    <submittedName>
        <fullName evidence="2">Uncharacterized protein</fullName>
    </submittedName>
</protein>
<dbReference type="EMBL" id="GBRH01197834">
    <property type="protein sequence ID" value="JAE00062.1"/>
    <property type="molecule type" value="Transcribed_RNA"/>
</dbReference>
<dbReference type="AlphaFoldDB" id="A0A0A9EJ11"/>